<dbReference type="Proteomes" id="UP000197138">
    <property type="component" value="Unassembled WGS sequence"/>
</dbReference>
<gene>
    <name evidence="10" type="ORF">CDL15_Pgr014486</name>
</gene>
<dbReference type="GO" id="GO:0004497">
    <property type="term" value="F:monooxygenase activity"/>
    <property type="evidence" value="ECO:0007669"/>
    <property type="project" value="UniProtKB-KW"/>
</dbReference>
<dbReference type="CDD" id="cd20653">
    <property type="entry name" value="CYP81"/>
    <property type="match status" value="1"/>
</dbReference>
<evidence type="ECO:0000313" key="10">
    <source>
        <dbReference type="EMBL" id="OWM70813.1"/>
    </source>
</evidence>
<dbReference type="InterPro" id="IPR002401">
    <property type="entry name" value="Cyt_P450_E_grp-I"/>
</dbReference>
<dbReference type="GO" id="GO:0016705">
    <property type="term" value="F:oxidoreductase activity, acting on paired donors, with incorporation or reduction of molecular oxygen"/>
    <property type="evidence" value="ECO:0007669"/>
    <property type="project" value="InterPro"/>
</dbReference>
<dbReference type="GO" id="GO:0016020">
    <property type="term" value="C:membrane"/>
    <property type="evidence" value="ECO:0007669"/>
    <property type="project" value="UniProtKB-SubCell"/>
</dbReference>
<evidence type="ECO:0000256" key="7">
    <source>
        <dbReference type="ARBA" id="ARBA00023033"/>
    </source>
</evidence>
<keyword evidence="6 9" id="KW-0408">Iron</keyword>
<keyword evidence="5" id="KW-0560">Oxidoreductase</keyword>
<comment type="caution">
    <text evidence="10">The sequence shown here is derived from an EMBL/GenBank/DDBJ whole genome shotgun (WGS) entry which is preliminary data.</text>
</comment>
<dbReference type="InterPro" id="IPR017972">
    <property type="entry name" value="Cyt_P450_CS"/>
</dbReference>
<evidence type="ECO:0000256" key="5">
    <source>
        <dbReference type="ARBA" id="ARBA00023002"/>
    </source>
</evidence>
<dbReference type="PROSITE" id="PS00086">
    <property type="entry name" value="CYTOCHROME_P450"/>
    <property type="match status" value="2"/>
</dbReference>
<dbReference type="GO" id="GO:0020037">
    <property type="term" value="F:heme binding"/>
    <property type="evidence" value="ECO:0007669"/>
    <property type="project" value="InterPro"/>
</dbReference>
<feature type="binding site" description="axial binding residue" evidence="9">
    <location>
        <position position="433"/>
    </location>
    <ligand>
        <name>heme</name>
        <dbReference type="ChEBI" id="CHEBI:30413"/>
    </ligand>
    <ligandPart>
        <name>Fe</name>
        <dbReference type="ChEBI" id="CHEBI:18248"/>
    </ligandPart>
</feature>
<keyword evidence="4 9" id="KW-0479">Metal-binding</keyword>
<organism evidence="10 11">
    <name type="scientific">Punica granatum</name>
    <name type="common">Pomegranate</name>
    <dbReference type="NCBI Taxonomy" id="22663"/>
    <lineage>
        <taxon>Eukaryota</taxon>
        <taxon>Viridiplantae</taxon>
        <taxon>Streptophyta</taxon>
        <taxon>Embryophyta</taxon>
        <taxon>Tracheophyta</taxon>
        <taxon>Spermatophyta</taxon>
        <taxon>Magnoliopsida</taxon>
        <taxon>eudicotyledons</taxon>
        <taxon>Gunneridae</taxon>
        <taxon>Pentapetalae</taxon>
        <taxon>rosids</taxon>
        <taxon>malvids</taxon>
        <taxon>Myrtales</taxon>
        <taxon>Lythraceae</taxon>
        <taxon>Punica</taxon>
    </lineage>
</organism>
<evidence type="ECO:0000256" key="8">
    <source>
        <dbReference type="ARBA" id="ARBA00023136"/>
    </source>
</evidence>
<dbReference type="AlphaFoldDB" id="A0A218WE51"/>
<keyword evidence="3 9" id="KW-0349">Heme</keyword>
<dbReference type="GO" id="GO:0005506">
    <property type="term" value="F:iron ion binding"/>
    <property type="evidence" value="ECO:0007669"/>
    <property type="project" value="InterPro"/>
</dbReference>
<dbReference type="InterPro" id="IPR050651">
    <property type="entry name" value="Plant_Cytochrome_P450_Monoox"/>
</dbReference>
<evidence type="ECO:0000313" key="11">
    <source>
        <dbReference type="Proteomes" id="UP000197138"/>
    </source>
</evidence>
<comment type="subcellular location">
    <subcellularLocation>
        <location evidence="1">Membrane</location>
    </subcellularLocation>
</comment>
<accession>A0A218WE51</accession>
<evidence type="ECO:0000256" key="6">
    <source>
        <dbReference type="ARBA" id="ARBA00023004"/>
    </source>
</evidence>
<proteinExistence type="inferred from homology"/>
<dbReference type="PRINTS" id="PR00463">
    <property type="entry name" value="EP450I"/>
</dbReference>
<dbReference type="Pfam" id="PF00067">
    <property type="entry name" value="p450"/>
    <property type="match status" value="2"/>
</dbReference>
<evidence type="ECO:0000256" key="9">
    <source>
        <dbReference type="PIRSR" id="PIRSR602401-1"/>
    </source>
</evidence>
<evidence type="ECO:0000256" key="1">
    <source>
        <dbReference type="ARBA" id="ARBA00004370"/>
    </source>
</evidence>
<dbReference type="InterPro" id="IPR001128">
    <property type="entry name" value="Cyt_P450"/>
</dbReference>
<reference evidence="11" key="1">
    <citation type="journal article" date="2017" name="Plant J.">
        <title>The pomegranate (Punica granatum L.) genome and the genomics of punicalagin biosynthesis.</title>
        <authorList>
            <person name="Qin G."/>
            <person name="Xu C."/>
            <person name="Ming R."/>
            <person name="Tang H."/>
            <person name="Guyot R."/>
            <person name="Kramer E.M."/>
            <person name="Hu Y."/>
            <person name="Yi X."/>
            <person name="Qi Y."/>
            <person name="Xu X."/>
            <person name="Gao Z."/>
            <person name="Pan H."/>
            <person name="Jian J."/>
            <person name="Tian Y."/>
            <person name="Yue Z."/>
            <person name="Xu Y."/>
        </authorList>
    </citation>
    <scope>NUCLEOTIDE SEQUENCE [LARGE SCALE GENOMIC DNA]</scope>
    <source>
        <strain evidence="11">cv. Dabenzi</strain>
    </source>
</reference>
<dbReference type="PRINTS" id="PR00385">
    <property type="entry name" value="P450"/>
</dbReference>
<evidence type="ECO:0000256" key="3">
    <source>
        <dbReference type="ARBA" id="ARBA00022617"/>
    </source>
</evidence>
<keyword evidence="7" id="KW-0503">Monooxygenase</keyword>
<evidence type="ECO:0000256" key="4">
    <source>
        <dbReference type="ARBA" id="ARBA00022723"/>
    </source>
</evidence>
<dbReference type="SUPFAM" id="SSF48264">
    <property type="entry name" value="Cytochrome P450"/>
    <property type="match status" value="2"/>
</dbReference>
<dbReference type="PANTHER" id="PTHR47947">
    <property type="entry name" value="CYTOCHROME P450 82C3-RELATED"/>
    <property type="match status" value="1"/>
</dbReference>
<dbReference type="InterPro" id="IPR036396">
    <property type="entry name" value="Cyt_P450_sf"/>
</dbReference>
<name>A0A218WE51_PUNGR</name>
<sequence>MFLLYFLLFIGFYVISRHLFHNIRNFPPTPFPTFPILGHLHLLKKPLHHSLATISRRHGPILLLQFGSRRVLVISSPSAAEECLAKNDIIFANRPRLLAGKYLGYDYMSLAWAPYGDHWRNMRRIATLEILSSHRLNSLSRIRAGEVSALVRRLARNDYWAQPVDMKKALFELMLNVMMRMIVGKRYYGENAAEAEEAKRFRDIVTETFRIGGATNIGEFLPFLRVIGFMGVEKDLQTLQEKRDRFMRCLLDEQKRETKEKNKNNLIQDLLSLQETEPEYYKDITIRSIMSVLLAAGTDTSAATMEWAMSLLLNHPEVLKKAQAEIDKVVGWDHLVNESDLSRLPYLHNIIKETLRLFPVAPLSVPHESSEGCHVGGYRVPGGTMLLINLYSIQRDPRYWSEPEKFKPERFEGTEGVRDGHRMLPFGSGRRGCPGENLALRMMSVTLGSLIQCFEWGRKGKEPVDMTEATGLTMPKARPLMAKCLGLEINSHKYYGENAAEAEEAKRFRDIVTETFRIGGATNIGEFLPFLRVIGFMGVEKDLQTLQEKRDRFMRCLLDEQKRETKEKNKNNLIQDLLSLQETEPEYYKDITIRSIMSVLLAAGTDTSAATMEWAMSLLLNHPEVLKKAQAEIDKVVGWDHLVNESDLSRLPYLHNIIKETLRLFPVAPLSVPHESSEGCHVGGYRVPGGTMLLINLYSIQRDPRYWSEPEKFKPERFEGTEGVRDGHRMLPFGSGRRGCPGENLALRMMSVTLGSLIQCFEWGRKGKEPVDMTEATGLTMPKARPLMAKCRPRESMMPLLSQI</sequence>
<comment type="cofactor">
    <cofactor evidence="9">
        <name>heme</name>
        <dbReference type="ChEBI" id="CHEBI:30413"/>
    </cofactor>
</comment>
<evidence type="ECO:0000256" key="2">
    <source>
        <dbReference type="ARBA" id="ARBA00010617"/>
    </source>
</evidence>
<dbReference type="EMBL" id="MTKT01004609">
    <property type="protein sequence ID" value="OWM70813.1"/>
    <property type="molecule type" value="Genomic_DNA"/>
</dbReference>
<dbReference type="PANTHER" id="PTHR47947:SF3">
    <property type="entry name" value="CYTOCHROME P450 81D1-LIKE"/>
    <property type="match status" value="1"/>
</dbReference>
<protein>
    <recommendedName>
        <fullName evidence="12">Cytochrome P450 81Q32-like</fullName>
    </recommendedName>
</protein>
<comment type="similarity">
    <text evidence="2">Belongs to the cytochrome P450 family.</text>
</comment>
<keyword evidence="8" id="KW-0472">Membrane</keyword>
<evidence type="ECO:0008006" key="12">
    <source>
        <dbReference type="Google" id="ProtNLM"/>
    </source>
</evidence>
<dbReference type="FunFam" id="1.10.630.10:FF:000023">
    <property type="entry name" value="Cytochrome P450 family protein"/>
    <property type="match status" value="2"/>
</dbReference>
<dbReference type="Gene3D" id="1.10.630.10">
    <property type="entry name" value="Cytochrome P450"/>
    <property type="match status" value="2"/>
</dbReference>